<gene>
    <name evidence="2" type="ORF">CLV68_2437</name>
</gene>
<dbReference type="Pfam" id="PF13202">
    <property type="entry name" value="EF-hand_5"/>
    <property type="match status" value="1"/>
</dbReference>
<dbReference type="Gene3D" id="1.10.238.10">
    <property type="entry name" value="EF-hand"/>
    <property type="match status" value="1"/>
</dbReference>
<feature type="domain" description="EF-hand" evidence="1">
    <location>
        <begin position="103"/>
        <end position="138"/>
    </location>
</feature>
<dbReference type="RefSeq" id="WP_246009777.1">
    <property type="nucleotide sequence ID" value="NZ_RCDD01000001.1"/>
</dbReference>
<organism evidence="2 3">
    <name type="scientific">Actinokineospora cianjurensis</name>
    <dbReference type="NCBI Taxonomy" id="585224"/>
    <lineage>
        <taxon>Bacteria</taxon>
        <taxon>Bacillati</taxon>
        <taxon>Actinomycetota</taxon>
        <taxon>Actinomycetes</taxon>
        <taxon>Pseudonocardiales</taxon>
        <taxon>Pseudonocardiaceae</taxon>
        <taxon>Actinokineospora</taxon>
    </lineage>
</organism>
<dbReference type="PROSITE" id="PS00018">
    <property type="entry name" value="EF_HAND_1"/>
    <property type="match status" value="2"/>
</dbReference>
<dbReference type="PROSITE" id="PS50222">
    <property type="entry name" value="EF_HAND_2"/>
    <property type="match status" value="2"/>
</dbReference>
<dbReference type="EMBL" id="RCDD01000001">
    <property type="protein sequence ID" value="RLK61893.1"/>
    <property type="molecule type" value="Genomic_DNA"/>
</dbReference>
<dbReference type="InterPro" id="IPR018247">
    <property type="entry name" value="EF_Hand_1_Ca_BS"/>
</dbReference>
<reference evidence="2 3" key="1">
    <citation type="submission" date="2018-10" db="EMBL/GenBank/DDBJ databases">
        <title>Genomic Encyclopedia of Archaeal and Bacterial Type Strains, Phase II (KMG-II): from individual species to whole genera.</title>
        <authorList>
            <person name="Goeker M."/>
        </authorList>
    </citation>
    <scope>NUCLEOTIDE SEQUENCE [LARGE SCALE GENOMIC DNA]</scope>
    <source>
        <strain evidence="2 3">DSM 45657</strain>
    </source>
</reference>
<protein>
    <submittedName>
        <fullName evidence="2">Ca2+-binding EF-hand superfamily protein</fullName>
    </submittedName>
</protein>
<dbReference type="Pfam" id="PF13833">
    <property type="entry name" value="EF-hand_8"/>
    <property type="match status" value="1"/>
</dbReference>
<dbReference type="InterPro" id="IPR011992">
    <property type="entry name" value="EF-hand-dom_pair"/>
</dbReference>
<dbReference type="AlphaFoldDB" id="A0A421BC22"/>
<dbReference type="GO" id="GO:0005509">
    <property type="term" value="F:calcium ion binding"/>
    <property type="evidence" value="ECO:0007669"/>
    <property type="project" value="InterPro"/>
</dbReference>
<evidence type="ECO:0000313" key="2">
    <source>
        <dbReference type="EMBL" id="RLK61893.1"/>
    </source>
</evidence>
<comment type="caution">
    <text evidence="2">The sequence shown here is derived from an EMBL/GenBank/DDBJ whole genome shotgun (WGS) entry which is preliminary data.</text>
</comment>
<keyword evidence="3" id="KW-1185">Reference proteome</keyword>
<dbReference type="InterPro" id="IPR002048">
    <property type="entry name" value="EF_hand_dom"/>
</dbReference>
<dbReference type="SMART" id="SM00054">
    <property type="entry name" value="EFh"/>
    <property type="match status" value="3"/>
</dbReference>
<accession>A0A421BC22</accession>
<feature type="domain" description="EF-hand" evidence="1">
    <location>
        <begin position="139"/>
        <end position="174"/>
    </location>
</feature>
<evidence type="ECO:0000259" key="1">
    <source>
        <dbReference type="PROSITE" id="PS50222"/>
    </source>
</evidence>
<dbReference type="SUPFAM" id="SSF47473">
    <property type="entry name" value="EF-hand"/>
    <property type="match status" value="1"/>
</dbReference>
<sequence length="190" mass="20384">MIVIMDLGELLTTKIGRGFDHLDADGDGVLDERDHVLMGERVAEALGHVPGSPGERRIVDTYLRIWREVHLPHVPDGETGIARASFITSTGALTGDPETARATLGALAEAFLDLADVDADGTVSPREFLAFQRGHFPNLSAADAAAAFAHLDTDGDGTLSTGEFINATIEYWTSPDPDAPGNWWLGDPHR</sequence>
<name>A0A421BC22_9PSEU</name>
<proteinExistence type="predicted"/>
<dbReference type="Proteomes" id="UP000282454">
    <property type="component" value="Unassembled WGS sequence"/>
</dbReference>
<evidence type="ECO:0000313" key="3">
    <source>
        <dbReference type="Proteomes" id="UP000282454"/>
    </source>
</evidence>